<dbReference type="AlphaFoldDB" id="A0AAN7VQJ0"/>
<organism evidence="1 2">
    <name type="scientific">Elasticomyces elasticus</name>
    <dbReference type="NCBI Taxonomy" id="574655"/>
    <lineage>
        <taxon>Eukaryota</taxon>
        <taxon>Fungi</taxon>
        <taxon>Dikarya</taxon>
        <taxon>Ascomycota</taxon>
        <taxon>Pezizomycotina</taxon>
        <taxon>Dothideomycetes</taxon>
        <taxon>Dothideomycetidae</taxon>
        <taxon>Mycosphaerellales</taxon>
        <taxon>Teratosphaeriaceae</taxon>
        <taxon>Elasticomyces</taxon>
    </lineage>
</organism>
<evidence type="ECO:0000313" key="2">
    <source>
        <dbReference type="Proteomes" id="UP001310594"/>
    </source>
</evidence>
<protein>
    <submittedName>
        <fullName evidence="1">Uncharacterized protein</fullName>
    </submittedName>
</protein>
<reference evidence="1" key="1">
    <citation type="submission" date="2023-08" db="EMBL/GenBank/DDBJ databases">
        <title>Black Yeasts Isolated from many extreme environments.</title>
        <authorList>
            <person name="Coleine C."/>
            <person name="Stajich J.E."/>
            <person name="Selbmann L."/>
        </authorList>
    </citation>
    <scope>NUCLEOTIDE SEQUENCE</scope>
    <source>
        <strain evidence="1">CCFEE 5810</strain>
    </source>
</reference>
<accession>A0AAN7VQJ0</accession>
<comment type="caution">
    <text evidence="1">The sequence shown here is derived from an EMBL/GenBank/DDBJ whole genome shotgun (WGS) entry which is preliminary data.</text>
</comment>
<dbReference type="EMBL" id="JAVRQU010000009">
    <property type="protein sequence ID" value="KAK5698639.1"/>
    <property type="molecule type" value="Genomic_DNA"/>
</dbReference>
<proteinExistence type="predicted"/>
<dbReference type="PANTHER" id="PTHR42085">
    <property type="entry name" value="F-BOX DOMAIN-CONTAINING PROTEIN"/>
    <property type="match status" value="1"/>
</dbReference>
<dbReference type="InterPro" id="IPR038883">
    <property type="entry name" value="AN11006-like"/>
</dbReference>
<gene>
    <name evidence="1" type="ORF">LTR97_006286</name>
</gene>
<evidence type="ECO:0000313" key="1">
    <source>
        <dbReference type="EMBL" id="KAK5698639.1"/>
    </source>
</evidence>
<dbReference type="Proteomes" id="UP001310594">
    <property type="component" value="Unassembled WGS sequence"/>
</dbReference>
<name>A0AAN7VQJ0_9PEZI</name>
<sequence length="225" mass="25788">MAQRKSQRTTTPSRTSERLQLAKVIEASKTDTKIVKKRRFRRPRQRKNCYLFKLPGELRNRVYEAVLVSRGSVAIRPKGPGEPALLRVCKGIRAEARSIYYGANNFRLVMADFNGAAFTPFSRQYRDHEYYQRRTLANTGKVTFSMLGVPNWANLMRWLEDIYYCRALEPDLSKPIGNDQRIVGAALKVVNELKFKTVGGWSAVEKVLHAMHQALKGTSSYWGKD</sequence>
<dbReference type="PANTHER" id="PTHR42085:SF2">
    <property type="entry name" value="F-BOX DOMAIN-CONTAINING PROTEIN"/>
    <property type="match status" value="1"/>
</dbReference>